<dbReference type="Pfam" id="PF16197">
    <property type="entry name" value="KAsynt_C_assoc"/>
    <property type="match status" value="4"/>
</dbReference>
<dbReference type="SUPFAM" id="SSF47336">
    <property type="entry name" value="ACP-like"/>
    <property type="match status" value="3"/>
</dbReference>
<feature type="region of interest" description="Disordered" evidence="7">
    <location>
        <begin position="824"/>
        <end position="852"/>
    </location>
</feature>
<dbReference type="InterPro" id="IPR020841">
    <property type="entry name" value="PKS_Beta-ketoAc_synthase_dom"/>
</dbReference>
<keyword evidence="3" id="KW-0808">Transferase</keyword>
<dbReference type="InterPro" id="IPR009081">
    <property type="entry name" value="PP-bd_ACP"/>
</dbReference>
<dbReference type="InterPro" id="IPR057326">
    <property type="entry name" value="KR_dom"/>
</dbReference>
<evidence type="ECO:0000256" key="5">
    <source>
        <dbReference type="ARBA" id="ARBA00023268"/>
    </source>
</evidence>
<dbReference type="CDD" id="cd00833">
    <property type="entry name" value="PKS"/>
    <property type="match status" value="4"/>
</dbReference>
<dbReference type="PANTHER" id="PTHR43775">
    <property type="entry name" value="FATTY ACID SYNTHASE"/>
    <property type="match status" value="1"/>
</dbReference>
<dbReference type="InterPro" id="IPR016039">
    <property type="entry name" value="Thiolase-like"/>
</dbReference>
<dbReference type="InterPro" id="IPR001227">
    <property type="entry name" value="Ac_transferase_dom_sf"/>
</dbReference>
<dbReference type="Gene3D" id="6.10.140.1830">
    <property type="match status" value="2"/>
</dbReference>
<dbReference type="PANTHER" id="PTHR43775:SF51">
    <property type="entry name" value="INACTIVE PHENOLPHTHIOCEROL SYNTHESIS POLYKETIDE SYNTHASE TYPE I PKS1-RELATED"/>
    <property type="match status" value="1"/>
</dbReference>
<dbReference type="PROSITE" id="PS00606">
    <property type="entry name" value="KS3_1"/>
    <property type="match status" value="3"/>
</dbReference>
<evidence type="ECO:0000256" key="6">
    <source>
        <dbReference type="ARBA" id="ARBA00023315"/>
    </source>
</evidence>
<dbReference type="Gene3D" id="3.40.366.10">
    <property type="entry name" value="Malonyl-Coenzyme A Acyl Carrier Protein, domain 2"/>
    <property type="match status" value="5"/>
</dbReference>
<organism evidence="10 11">
    <name type="scientific">Streptomyces botrytidirepellens</name>
    <dbReference type="NCBI Taxonomy" id="2486417"/>
    <lineage>
        <taxon>Bacteria</taxon>
        <taxon>Bacillati</taxon>
        <taxon>Actinomycetota</taxon>
        <taxon>Actinomycetes</taxon>
        <taxon>Kitasatosporales</taxon>
        <taxon>Streptomycetaceae</taxon>
        <taxon>Streptomyces</taxon>
    </lineage>
</organism>
<feature type="domain" description="Ketosynthase family 3 (KS3)" evidence="9">
    <location>
        <begin position="4529"/>
        <end position="4955"/>
    </location>
</feature>
<evidence type="ECO:0000259" key="8">
    <source>
        <dbReference type="PROSITE" id="PS50075"/>
    </source>
</evidence>
<accession>A0A3M8W8G5</accession>
<dbReference type="FunFam" id="1.10.1200.10:FF:000007">
    <property type="entry name" value="Probable polyketide synthase pks17"/>
    <property type="match status" value="2"/>
</dbReference>
<dbReference type="GO" id="GO:0004315">
    <property type="term" value="F:3-oxoacyl-[acyl-carrier-protein] synthase activity"/>
    <property type="evidence" value="ECO:0007669"/>
    <property type="project" value="InterPro"/>
</dbReference>
<evidence type="ECO:0000256" key="7">
    <source>
        <dbReference type="SAM" id="MobiDB-lite"/>
    </source>
</evidence>
<dbReference type="GO" id="GO:0004312">
    <property type="term" value="F:fatty acid synthase activity"/>
    <property type="evidence" value="ECO:0007669"/>
    <property type="project" value="TreeGrafter"/>
</dbReference>
<dbReference type="SMART" id="SM00822">
    <property type="entry name" value="PKS_KR"/>
    <property type="match status" value="2"/>
</dbReference>
<reference evidence="10 11" key="1">
    <citation type="submission" date="2018-11" db="EMBL/GenBank/DDBJ databases">
        <title>The Potential of Streptomyces as Biocontrol Agents against the Tomato grey mould, Botrytis cinerea (Gray mold) Frontiers in Microbiology.</title>
        <authorList>
            <person name="Li D."/>
        </authorList>
    </citation>
    <scope>NUCLEOTIDE SEQUENCE [LARGE SCALE GENOMIC DNA]</scope>
    <source>
        <strain evidence="10 11">NEAU-LD23</strain>
    </source>
</reference>
<dbReference type="Gene3D" id="3.30.70.3290">
    <property type="match status" value="3"/>
</dbReference>
<evidence type="ECO:0000259" key="9">
    <source>
        <dbReference type="PROSITE" id="PS52004"/>
    </source>
</evidence>
<dbReference type="Proteomes" id="UP000275401">
    <property type="component" value="Unassembled WGS sequence"/>
</dbReference>
<dbReference type="Pfam" id="PF00698">
    <property type="entry name" value="Acyl_transf_1"/>
    <property type="match status" value="5"/>
</dbReference>
<comment type="caution">
    <text evidence="10">The sequence shown here is derived from an EMBL/GenBank/DDBJ whole genome shotgun (WGS) entry which is preliminary data.</text>
</comment>
<dbReference type="InterPro" id="IPR041618">
    <property type="entry name" value="PKS_DE"/>
</dbReference>
<dbReference type="SMART" id="SM00823">
    <property type="entry name" value="PKS_PP"/>
    <property type="match status" value="3"/>
</dbReference>
<keyword evidence="11" id="KW-1185">Reference proteome</keyword>
<dbReference type="Pfam" id="PF00109">
    <property type="entry name" value="ketoacyl-synt"/>
    <property type="match status" value="4"/>
</dbReference>
<dbReference type="SMART" id="SM00825">
    <property type="entry name" value="PKS_KS"/>
    <property type="match status" value="4"/>
</dbReference>
<dbReference type="PROSITE" id="PS00012">
    <property type="entry name" value="PHOSPHOPANTETHEINE"/>
    <property type="match status" value="2"/>
</dbReference>
<dbReference type="InterPro" id="IPR020806">
    <property type="entry name" value="PKS_PP-bd"/>
</dbReference>
<dbReference type="Pfam" id="PF02801">
    <property type="entry name" value="Ketoacyl-synt_C"/>
    <property type="match status" value="4"/>
</dbReference>
<evidence type="ECO:0000313" key="10">
    <source>
        <dbReference type="EMBL" id="RNG26392.1"/>
    </source>
</evidence>
<dbReference type="InterPro" id="IPR016036">
    <property type="entry name" value="Malonyl_transacylase_ACP-bd"/>
</dbReference>
<dbReference type="InterPro" id="IPR032821">
    <property type="entry name" value="PKS_assoc"/>
</dbReference>
<dbReference type="Gene3D" id="1.10.1200.10">
    <property type="entry name" value="ACP-like"/>
    <property type="match status" value="3"/>
</dbReference>
<dbReference type="FunFam" id="3.40.366.10:FF:000002">
    <property type="entry name" value="Probable polyketide synthase 2"/>
    <property type="match status" value="1"/>
</dbReference>
<dbReference type="SUPFAM" id="SSF51735">
    <property type="entry name" value="NAD(P)-binding Rossmann-fold domains"/>
    <property type="match status" value="4"/>
</dbReference>
<dbReference type="InterPro" id="IPR006162">
    <property type="entry name" value="Ppantetheine_attach_site"/>
</dbReference>
<sequence>MLCGRDADAVRDQARVLRTWLDERVGWYPEAVGRGLLRTTPGTLPYRAVIVGEEPDAFLAGLDALVAGTAAAPQVTEGSHQGEPGGPVFVFPGHGSPRPGMARELAECSPVFAARLRECADAFAPYLGWPLPDTLNTPETPTGRCDDVPAPMLPDAAESAALFSVMVSLAAMWRAAGVEPGAVAGIGLGEIAAAHVAGLLSLDDSARVIAGADRPRTPGDGPADITPRGARVPFYSSATGGRWQGHGPDAAHGIRNPGEPGRLQDATAAALEDGHSYFLEVGPHPLLTSELEAAIERSGRLAVARATLRCGESGPARFLHAVAEYYATGGTPDWAAVLGETGTDPMELLMNLPKQPPAELPGQSTDEYGTGRANRTGGPTARDPEAAVSADAGTPPDDAIAVVGLSCRLPKAADPGAFWQALRSGASAIEEAPPGRWETHAAVPGTSGIRWGGFLDHVDRFDPGFFGISPREATTMDPQQRLTMELSWEALEDAGIVPGTLRGSDCAVFVGAIADDYATLTRRQGTDALTRHSLTGLHRSIIANRVSYFMGLHGPSLTVDTGQSSSLVAVHLACESLRTGTSTLAIAGGVNLNLLADGTAAVEKFGGLSPDGRCFTFDARANGYVRGEGGGLVVLKPLKKALADGDSIHCVILGSEVNNDGGGDGLTTPNPRAQQEVLRLAYERAEVDPAQVQYVELHGTGTKAGDPVEAAALGAVLGAARPADRPLAVGSAKTNVGHLEGAAGIVGLIKTALAIRHRELPPSLNHETPNPAIPLDTLRLRVQRELGAWEYPERPLVAGVSAFGMGGTNCHLILAEGPAAQDRPAALLPSRPEPGEPVGSTAAATDGSRPSLPWVISGRTETALRAQARRLRAHVRDHAELEPSDLGFSLATTRADFPCRAAVLATDRDGFLRGLDALADGGTAHGVLRGTGPAGDRAVFVFPGQGSQWAGMAVELLDSSPVFAARMRECADALAPHVPWSPEDVVRGVPGAPGLDRVDVVQPVLWAVMVSLAALWRSYGVEPAAVVGHSQGEIAAACVAGALSLEDAACVVALRSQVLADLASRGGMVSVGLPLDEITGRLEPWGPRLSVAVVNGPGSVVVSGDPEALDDLVRTLAADRVRTRRLPVDYASHSTQMEEIRTRLLDTLPDITPTPTDIPFHSSMEGGPLDPSALDAGYWYSSLRHTVRFDQAVEGLLGQGHRIFIEMSPHPVLGTGVGETAEAAGHEAVYVGSLRRDEGGLDRFVTSLATAHVHGSTVDWSAVFATALTDRRPRRVPLPTYAFQRRRYWLPETATADGPALRLPAAGGHADAVPAESPDAADAAEHAESDGPSWAHRTAGLSRAKRQRTALELVRAHVAAVAGYPSPEAVQPGLTFKELGLESLTLVELRNQLTTATGLRLETAVAIDHPTPTALAGHLASLAAESPQAPTAPTAATPAADEPIAIVGMSCRLPGDVDSPEELWRFVTAGGDAVSPFPADRGWDTDSLYDAAPGRPGKSTTRHGGFLHQAAEFDADFFGISPREALAMDPQQRLLLETAWEAFESAGIDPASQRGRANGVFAGVMHNDYGPRLHEATEGTEGHALTGTSNSVASGRLAYTFGFEGPAVTVDTACSSSLVALHLACQALRQGECDMALAGGATVMSTPGMFVEFSQQRGLSADGRCKPFAAAADGTGWAEGAGMLLVERLSDARRRGHHVLAVVRGSAVNQDGASNGLTAPNGPSQQRVIRQALANAGLNPAEVDAVEAHGTGTTLGDPIEADAIISAYGSGRDEDQPLWLGSLKSNVGHTQAAAGVAGVIKMVLAMRNGVLPRTLHINEATPYVDWSAGTVRLLTEPVAWPEADRPRRAGVSSFGISGTNAHTIIEQAPEAEQPAGVAEERPWTAPVVPWVLSGRSEQAVRAQTARLAAFLDGEPGASAADLGLSLATTRAAFEHRAVVLGTDYDALRAGVSTRAHDGALMVSGVVTEGRTGWMFTGQGSQRIGMGRELYGAYPAFAEALDEVCEHLQAALDGATEFPVPVREVLFAAAGSAEAELLDHTGYAQTALFAVQVALVELLRSWGTAPDVVLGHSVGEFVAAYTAGVFGVADAARLVAGRARLMQALPSNAGGSGSDSAEGGGGRRVGGAMAAIEGSEDEVAEILTGLGAHIAIAAVNGPRSVVVSGDEVAVERAMATAREQDRRASRLRVSHAFHSPLMEPMLAEFAEIAASITYRQPNLPALSTVTGGLVSEEDWATPDYWVRQVRRPVRFHDALENATGTQGVTRLLEVGPDPVLTTLAQSALDVAAVSALREGCDEAVTVLTAVAELFVRGVEVDWGAYFAGAGGRRVDLPTYAFQRQRFWLPDLAVSRRDAPGTADGGEAAFWDLVERGDADALAGRLGVGPAAPLDAVLPMLSDWRKRQREQSELAGRQYRITWKPVPRRATARLSGTWLVAVPSETGAAYDDVVQALRASGAEVIVVPVADADTRESLATRFRAEDAEPTGVVSLLTSTVTTLLLVQALADSGTGARVWCVTRSAVSLGSGERLANPEGAQLWGLGRTVALEQPDRWGGLIDLPDDADERSLARLAPVLAATDGEDQVAVRPSGVFGARLVRDTAASDDTDSWRPRGTVLVTGGTGALGGHVARWLASSGAERLLLVSRRGAEAPGADELRCELADLGAEVAFAACDVGDRAAVREVLDAIPEEAPLTGVVHTAGVLDDGPATELTPERLAGVLAAKADAARHLHELTAGRELDAFVLFSSMTGVLGNAGQAAYGAANAYVDALAHHRRGLGMPATSVAWGPWSGDGMAADGRVVEHFRRLGVRPLDPDRAIAALRSALDDGRAARVVVDVDWERFAASVAFTRPAPLIAELPEVADQARTRVADPSAPAGGELALRLRGRPAAEQDRMLLDMVLSQVAAVLGHATPATIDPARAFKELGFDSLTAVSFRNRLATATALRLPTTLIFDHPTPAALTAFLRGQVLGVTADEAGHTDAALAPLGAGDDPIVIVGMGCRFPGGAASPEELWDLLSTARDGLSPFPVDRGWDVDGLFHPDPAHSGTSYVRVGGFLHDAAEFDAELFGISPREALAMDPQQRLLLETAWEALERAGVDPLSLRGSATGVFAGTNGQDYQHTARGPAADVEGYVTTGSAASVLSGRVSYALGLEGPAVTVDTACSSALVALHLAAQALRAGECRMALAAGATVMATPDLFVDFSRQRALATDGRCKAFAEGADGTGWSEGAGVLVLERLSDAQRLGHPVLAVVRGSAVNQDGASNGLTAPNGPSQQRVIRQALAAARLSPADVDAVEAHGTGTSLGDPIEAQALLATYGQGRDGGEPLWLGSVKSNLGHTQAAAGAAGLIKMVLALREQRLPQTLYADEPSSRVDWESGAVRLLTEAREWPSGDRPRRAGISSFGISGTNAHIILEEAPQAAPAAVEEPSAELPIVPWVLSGRTAQAVRAQAGRLAALLDAGDGSPLDIGFSLGTTRATLEHRAVVLGGDLDALRSGVTALADGDDAVISGVAGEGRTGWMFTGQGSQRAGMGRELYAQFPVFARALDEVCAQLDAALRGEPGFEVPVRDVLFAPEGSYEAGLLDGTGYAQTGLFAVQTALVELVRSWGMSPDVVFGHSVGEFVAAYTAGVFELADAARLVAGRARLMQALPTGGAMAAIEATEAEAVEVLGTLLDGERLAIAAVNGPDAVVISGDEAVVEQAMASARERGRRVSRLRVSHAFHSPLMEPMLAEFAEIAATIDYRQPTLPAISTVTGDLVGGEDWATPEYWVHQVRRPVRFHDAVVTATAEHAATRLLELGPAPVLSALAQSAAGSTVAVSALREGRAEAETAFAAVAQMFVRGADVDWPGVFAGTGARRVDLPTYAFQRRRFWLRDQATEQPERAVGGGAEGIETEFWNLVERGDADALAGRLGVESAAPLDAVLPMLSDWRQRQRERSELADWRYRITWKPVTLPNTGRLSGTWLVAVPEADEARAEPCVRALRAGGAEVSVLPVAATDTADTLADRLRTTADGAAAGIVSLLAEGSDEPSTVTATTLTLMHALGDTDLPVWCVTRSAVSVGSGEHLANPAQAQLWGFGRTVALEQPHRWGGLVDVPENADEKAWTRLVSVLAAAHGDGDGEDQLAVRPSGVFAARVVRDRAGAPDGEGWRPRGTVLITGGTGALGGHVGRWLASRGAEHLVLVSRRGARAPGAKELCEELTALGARVTVTDCDITDRQALAAVLDGVPEDAPLTGVVHTAGVLDDGLATDLTPERLAGVLAAKAGAARHLHELTAELELDAFVLFSSIAGALGNAGQSAYAAGNTYLDALAQHRRGLGLPATSVAWGPWGESGMVTDGGVEEYLRRRGLKALPPRRAMAALQQAMAEGRVCAVLADVDWQRFAPSFTSSRPSALIGDLPEAAAARAADSPAHAAPTDGELARRLSGLSAQEQGRLLLDLVRSHAAAVLGHASPTAIAPERPFKDLGFDSLTAVDLRNRLGGATALSLPTTLIFDYPTPAALTAFLRGRLLGGSADRDGTPEATASVADEPIAIVGMGCRFPGGVASPEALWDLVTSGGERMSPFPDDRGWDVPGLLDATSAAMGTEYAGVGGFVPDVADFDAELFGISPREALAMDPQQRLLLETAWEALERAGIGPLSLRGSSTGVFAGISANGYGGFAHEDGGESAGYLQTGSTPSVASGRLSYVLGLEGPAVSVDTACSSSLVSLHLACQALRAGECDTALAGGVTVMATPATFVEFSRQRGLAPDGRCKAFAEAADGTGWSEGAGVLVLERLSEARRRGHEVLAVVRGSAVNQDGASNGLTAPNGPSQQRVIRQALSSARLSASDVDVVEAHGTGTRLGDPIEAQALLATYGQGRDGGEPLWLGSVKSNLGHTQAAAGAAGVIKMVMALRAGQLPRTLHVDQPSSHVDWASGSVELLTEAREWPRAERTRRAAVSSFGISGTNAHVIIEEVPESPAPTPDAAEEPPPVDLPAVPWVLSGRTPEALRGQAARLATFLDERADGQDPSPADVGFSLATTRTALDHRAVVLGSDRDALYESVVALADGASVVSGVVSEGRTGWMFTGQGSQRLGMGRELYGVFPVFAKALDEVCGHLDAGLAGVPGFGVAVREVLFAAEGSAEAALLEGTGYAQSALFAVQVALVELLRSWGMGPD</sequence>
<feature type="region of interest" description="Disordered" evidence="7">
    <location>
        <begin position="1300"/>
        <end position="1341"/>
    </location>
</feature>
<evidence type="ECO:0000256" key="1">
    <source>
        <dbReference type="ARBA" id="ARBA00022450"/>
    </source>
</evidence>
<dbReference type="InterPro" id="IPR014043">
    <property type="entry name" value="Acyl_transferase_dom"/>
</dbReference>
<dbReference type="InterPro" id="IPR014031">
    <property type="entry name" value="Ketoacyl_synth_C"/>
</dbReference>
<name>A0A3M8W8G5_9ACTN</name>
<dbReference type="PROSITE" id="PS52004">
    <property type="entry name" value="KS3_2"/>
    <property type="match status" value="4"/>
</dbReference>
<dbReference type="GO" id="GO:0033068">
    <property type="term" value="P:macrolide biosynthetic process"/>
    <property type="evidence" value="ECO:0007669"/>
    <property type="project" value="UniProtKB-ARBA"/>
</dbReference>
<dbReference type="Gene3D" id="3.40.50.720">
    <property type="entry name" value="NAD(P)-binding Rossmann-like Domain"/>
    <property type="match status" value="2"/>
</dbReference>
<dbReference type="InterPro" id="IPR018201">
    <property type="entry name" value="Ketoacyl_synth_AS"/>
</dbReference>
<dbReference type="EMBL" id="RIBZ01000192">
    <property type="protein sequence ID" value="RNG26392.1"/>
    <property type="molecule type" value="Genomic_DNA"/>
</dbReference>
<feature type="region of interest" description="Disordered" evidence="7">
    <location>
        <begin position="354"/>
        <end position="394"/>
    </location>
</feature>
<keyword evidence="1" id="KW-0596">Phosphopantetheine</keyword>
<dbReference type="FunFam" id="3.40.47.10:FF:000019">
    <property type="entry name" value="Polyketide synthase type I"/>
    <property type="match status" value="4"/>
</dbReference>
<evidence type="ECO:0000256" key="3">
    <source>
        <dbReference type="ARBA" id="ARBA00022679"/>
    </source>
</evidence>
<dbReference type="CDD" id="cd08952">
    <property type="entry name" value="KR_1_SDR_x"/>
    <property type="match status" value="2"/>
</dbReference>
<feature type="non-terminal residue" evidence="10">
    <location>
        <position position="5158"/>
    </location>
</feature>
<feature type="domain" description="Ketosynthase family 3 (KS3)" evidence="9">
    <location>
        <begin position="2989"/>
        <end position="3415"/>
    </location>
</feature>
<keyword evidence="2" id="KW-0597">Phosphoprotein</keyword>
<dbReference type="SUPFAM" id="SSF55048">
    <property type="entry name" value="Probable ACP-binding domain of malonyl-CoA ACP transacylase"/>
    <property type="match status" value="3"/>
</dbReference>
<feature type="domain" description="Carrier" evidence="8">
    <location>
        <begin position="2892"/>
        <end position="2967"/>
    </location>
</feature>
<feature type="domain" description="Ketosynthase family 3 (KS3)" evidence="9">
    <location>
        <begin position="1441"/>
        <end position="1867"/>
    </location>
</feature>
<dbReference type="Pfam" id="PF00550">
    <property type="entry name" value="PP-binding"/>
    <property type="match status" value="3"/>
</dbReference>
<dbReference type="PROSITE" id="PS50075">
    <property type="entry name" value="CARRIER"/>
    <property type="match status" value="3"/>
</dbReference>
<dbReference type="GO" id="GO:0006633">
    <property type="term" value="P:fatty acid biosynthetic process"/>
    <property type="evidence" value="ECO:0007669"/>
    <property type="project" value="InterPro"/>
</dbReference>
<dbReference type="InterPro" id="IPR013968">
    <property type="entry name" value="PKS_KR"/>
</dbReference>
<evidence type="ECO:0000256" key="4">
    <source>
        <dbReference type="ARBA" id="ARBA00023194"/>
    </source>
</evidence>
<keyword evidence="6" id="KW-0012">Acyltransferase</keyword>
<dbReference type="GO" id="GO:0031177">
    <property type="term" value="F:phosphopantetheine binding"/>
    <property type="evidence" value="ECO:0007669"/>
    <property type="project" value="InterPro"/>
</dbReference>
<feature type="domain" description="Carrier" evidence="8">
    <location>
        <begin position="4435"/>
        <end position="4510"/>
    </location>
</feature>
<dbReference type="SUPFAM" id="SSF52151">
    <property type="entry name" value="FabD/lysophospholipase-like"/>
    <property type="match status" value="5"/>
</dbReference>
<feature type="compositionally biased region" description="Low complexity" evidence="7">
    <location>
        <begin position="1310"/>
        <end position="1321"/>
    </location>
</feature>
<dbReference type="SUPFAM" id="SSF53901">
    <property type="entry name" value="Thiolase-like"/>
    <property type="match status" value="4"/>
</dbReference>
<evidence type="ECO:0000313" key="11">
    <source>
        <dbReference type="Proteomes" id="UP000275401"/>
    </source>
</evidence>
<dbReference type="SMART" id="SM01294">
    <property type="entry name" value="PKS_PP_betabranch"/>
    <property type="match status" value="2"/>
</dbReference>
<dbReference type="InterPro" id="IPR014030">
    <property type="entry name" value="Ketoacyl_synth_N"/>
</dbReference>
<evidence type="ECO:0000256" key="2">
    <source>
        <dbReference type="ARBA" id="ARBA00022553"/>
    </source>
</evidence>
<dbReference type="Gene3D" id="3.40.47.10">
    <property type="match status" value="4"/>
</dbReference>
<dbReference type="InterPro" id="IPR036291">
    <property type="entry name" value="NAD(P)-bd_dom_sf"/>
</dbReference>
<dbReference type="InterPro" id="IPR050091">
    <property type="entry name" value="PKS_NRPS_Biosynth_Enz"/>
</dbReference>
<dbReference type="InterPro" id="IPR036736">
    <property type="entry name" value="ACP-like_sf"/>
</dbReference>
<feature type="domain" description="Ketosynthase family 3 (KS3)" evidence="9">
    <location>
        <begin position="397"/>
        <end position="816"/>
    </location>
</feature>
<keyword evidence="4" id="KW-0045">Antibiotic biosynthesis</keyword>
<gene>
    <name evidence="10" type="ORF">EEJ42_15040</name>
</gene>
<dbReference type="InterPro" id="IPR016035">
    <property type="entry name" value="Acyl_Trfase/lysoPLipase"/>
</dbReference>
<protein>
    <submittedName>
        <fullName evidence="10">SDR family NAD(P)-dependent oxidoreductase</fullName>
    </submittedName>
</protein>
<feature type="domain" description="Carrier" evidence="8">
    <location>
        <begin position="1348"/>
        <end position="1423"/>
    </location>
</feature>
<proteinExistence type="predicted"/>
<keyword evidence="5" id="KW-0511">Multifunctional enzyme</keyword>
<dbReference type="Pfam" id="PF18369">
    <property type="entry name" value="PKS_DE"/>
    <property type="match status" value="2"/>
</dbReference>
<dbReference type="NCBIfam" id="NF045894">
    <property type="entry name" value="PKS_plus_SDR"/>
    <property type="match status" value="2"/>
</dbReference>
<dbReference type="Pfam" id="PF08659">
    <property type="entry name" value="KR"/>
    <property type="match status" value="2"/>
</dbReference>
<dbReference type="SMART" id="SM00827">
    <property type="entry name" value="PKS_AT"/>
    <property type="match status" value="4"/>
</dbReference>